<dbReference type="FunFam" id="1.20.1740.10:FF:000013">
    <property type="entry name" value="Solute carrier family 12 member"/>
    <property type="match status" value="1"/>
</dbReference>
<dbReference type="InterPro" id="IPR004842">
    <property type="entry name" value="SLC12A_fam"/>
</dbReference>
<dbReference type="Gene3D" id="1.20.1740.10">
    <property type="entry name" value="Amino acid/polyamine transporter I"/>
    <property type="match status" value="1"/>
</dbReference>
<sequence length="315" mass="33635">MVAPEIGSTNADITTDKTPLVNRSVLQRLYNFFGRSAQLSTNITSDGYVEFGSITEGLDNRTLGTFSGVFAPVTLSMFSALIFLRVGYLVGNAGLLVTLLQFFISYVILIFTVASICAISTNGAVEGGGAYFMISRTLGPEFGGSIGTLFFLANIVNSAFNISGCVEGLVQLIGPGGYLVHDDGWVPDGLWFRFLYSSILNCLNLIICLIGAGMFAKTTVFILATVIVCTIISFISFFVQAPMQVPIPNVNTLVHNSTGFFTGLNSSTMYANLKEHYGHDYTVNGEEVTFASVFAVLFSGVTGIMAGANMSGMCV</sequence>
<protein>
    <recommendedName>
        <fullName evidence="3">Solute carrier family 12 member 9</fullName>
    </recommendedName>
</protein>
<feature type="transmembrane region" description="Helical" evidence="8">
    <location>
        <begin position="288"/>
        <end position="308"/>
    </location>
</feature>
<keyword evidence="6 8" id="KW-1133">Transmembrane helix</keyword>
<feature type="transmembrane region" description="Helical" evidence="8">
    <location>
        <begin position="190"/>
        <end position="212"/>
    </location>
</feature>
<comment type="similarity">
    <text evidence="2">Belongs to the SLC12A transporter family.</text>
</comment>
<evidence type="ECO:0000256" key="7">
    <source>
        <dbReference type="ARBA" id="ARBA00023136"/>
    </source>
</evidence>
<evidence type="ECO:0000256" key="5">
    <source>
        <dbReference type="ARBA" id="ARBA00022692"/>
    </source>
</evidence>
<dbReference type="InterPro" id="IPR004841">
    <property type="entry name" value="AA-permease/SLC12A_dom"/>
</dbReference>
<feature type="transmembrane region" description="Helical" evidence="8">
    <location>
        <begin position="69"/>
        <end position="91"/>
    </location>
</feature>
<feature type="domain" description="Amino acid permease/ SLC12A" evidence="9">
    <location>
        <begin position="75"/>
        <end position="312"/>
    </location>
</feature>
<dbReference type="Pfam" id="PF00324">
    <property type="entry name" value="AA_permease"/>
    <property type="match status" value="1"/>
</dbReference>
<accession>A0A1Y1KDM3</accession>
<evidence type="ECO:0000256" key="3">
    <source>
        <dbReference type="ARBA" id="ARBA00019359"/>
    </source>
</evidence>
<keyword evidence="7 8" id="KW-0472">Membrane</keyword>
<evidence type="ECO:0000256" key="1">
    <source>
        <dbReference type="ARBA" id="ARBA00004141"/>
    </source>
</evidence>
<feature type="transmembrane region" description="Helical" evidence="8">
    <location>
        <begin position="219"/>
        <end position="239"/>
    </location>
</feature>
<organism evidence="10">
    <name type="scientific">Photinus pyralis</name>
    <name type="common">Common eastern firefly</name>
    <name type="synonym">Lampyris pyralis</name>
    <dbReference type="NCBI Taxonomy" id="7054"/>
    <lineage>
        <taxon>Eukaryota</taxon>
        <taxon>Metazoa</taxon>
        <taxon>Ecdysozoa</taxon>
        <taxon>Arthropoda</taxon>
        <taxon>Hexapoda</taxon>
        <taxon>Insecta</taxon>
        <taxon>Pterygota</taxon>
        <taxon>Neoptera</taxon>
        <taxon>Endopterygota</taxon>
        <taxon>Coleoptera</taxon>
        <taxon>Polyphaga</taxon>
        <taxon>Elateriformia</taxon>
        <taxon>Elateroidea</taxon>
        <taxon>Lampyridae</taxon>
        <taxon>Lampyrinae</taxon>
        <taxon>Photinus</taxon>
    </lineage>
</organism>
<proteinExistence type="inferred from homology"/>
<evidence type="ECO:0000256" key="4">
    <source>
        <dbReference type="ARBA" id="ARBA00022448"/>
    </source>
</evidence>
<dbReference type="PANTHER" id="PTHR11827">
    <property type="entry name" value="SOLUTE CARRIER FAMILY 12, CATION COTRANSPORTERS"/>
    <property type="match status" value="1"/>
</dbReference>
<dbReference type="GO" id="GO:0016020">
    <property type="term" value="C:membrane"/>
    <property type="evidence" value="ECO:0007669"/>
    <property type="project" value="UniProtKB-SubCell"/>
</dbReference>
<dbReference type="GO" id="GO:0055075">
    <property type="term" value="P:potassium ion homeostasis"/>
    <property type="evidence" value="ECO:0007669"/>
    <property type="project" value="TreeGrafter"/>
</dbReference>
<dbReference type="GO" id="GO:0055064">
    <property type="term" value="P:chloride ion homeostasis"/>
    <property type="evidence" value="ECO:0007669"/>
    <property type="project" value="TreeGrafter"/>
</dbReference>
<dbReference type="PANTHER" id="PTHR11827:SF72">
    <property type="entry name" value="GH08340P"/>
    <property type="match status" value="1"/>
</dbReference>
<name>A0A1Y1KDM3_PHOPY</name>
<evidence type="ECO:0000256" key="6">
    <source>
        <dbReference type="ARBA" id="ARBA00022989"/>
    </source>
</evidence>
<reference evidence="10" key="1">
    <citation type="journal article" date="2016" name="Sci. Rep.">
        <title>Molecular characterization of firefly nuptial gifts: a multi-omics approach sheds light on postcopulatory sexual selection.</title>
        <authorList>
            <person name="Al-Wathiqui N."/>
            <person name="Fallon T.R."/>
            <person name="South A."/>
            <person name="Weng J.K."/>
            <person name="Lewis S.M."/>
        </authorList>
    </citation>
    <scope>NUCLEOTIDE SEQUENCE</scope>
</reference>
<keyword evidence="4" id="KW-0813">Transport</keyword>
<dbReference type="AlphaFoldDB" id="A0A1Y1KDM3"/>
<feature type="transmembrane region" description="Helical" evidence="8">
    <location>
        <begin position="103"/>
        <end position="125"/>
    </location>
</feature>
<comment type="subcellular location">
    <subcellularLocation>
        <location evidence="1">Membrane</location>
        <topology evidence="1">Multi-pass membrane protein</topology>
    </subcellularLocation>
</comment>
<keyword evidence="5 8" id="KW-0812">Transmembrane</keyword>
<feature type="transmembrane region" description="Helical" evidence="8">
    <location>
        <begin position="146"/>
        <end position="170"/>
    </location>
</feature>
<evidence type="ECO:0000256" key="8">
    <source>
        <dbReference type="SAM" id="Phobius"/>
    </source>
</evidence>
<dbReference type="GO" id="GO:0006884">
    <property type="term" value="P:cell volume homeostasis"/>
    <property type="evidence" value="ECO:0007669"/>
    <property type="project" value="TreeGrafter"/>
</dbReference>
<evidence type="ECO:0000259" key="9">
    <source>
        <dbReference type="Pfam" id="PF00324"/>
    </source>
</evidence>
<dbReference type="EMBL" id="GEZM01089084">
    <property type="protein sequence ID" value="JAV57725.1"/>
    <property type="molecule type" value="Transcribed_RNA"/>
</dbReference>
<evidence type="ECO:0000313" key="10">
    <source>
        <dbReference type="EMBL" id="JAV57725.1"/>
    </source>
</evidence>
<evidence type="ECO:0000256" key="2">
    <source>
        <dbReference type="ARBA" id="ARBA00010593"/>
    </source>
</evidence>
<dbReference type="GO" id="GO:0015379">
    <property type="term" value="F:potassium:chloride symporter activity"/>
    <property type="evidence" value="ECO:0007669"/>
    <property type="project" value="TreeGrafter"/>
</dbReference>